<evidence type="ECO:0000313" key="2">
    <source>
        <dbReference type="EMBL" id="RDX94250.1"/>
    </source>
</evidence>
<feature type="non-terminal residue" evidence="2">
    <location>
        <position position="1"/>
    </location>
</feature>
<dbReference type="AlphaFoldDB" id="A0A371GUM7"/>
<name>A0A371GUM7_MUCPR</name>
<dbReference type="PANTHER" id="PTHR42648">
    <property type="entry name" value="TRANSPOSASE, PUTATIVE-RELATED"/>
    <property type="match status" value="1"/>
</dbReference>
<dbReference type="InterPro" id="IPR057670">
    <property type="entry name" value="SH3_retrovirus"/>
</dbReference>
<accession>A0A371GUM7</accession>
<evidence type="ECO:0000313" key="3">
    <source>
        <dbReference type="Proteomes" id="UP000257109"/>
    </source>
</evidence>
<dbReference type="EMBL" id="QJKJ01004413">
    <property type="protein sequence ID" value="RDX94250.1"/>
    <property type="molecule type" value="Genomic_DNA"/>
</dbReference>
<comment type="caution">
    <text evidence="2">The sequence shown here is derived from an EMBL/GenBank/DDBJ whole genome shotgun (WGS) entry which is preliminary data.</text>
</comment>
<dbReference type="OrthoDB" id="1434209at2759"/>
<proteinExistence type="predicted"/>
<dbReference type="Pfam" id="PF25597">
    <property type="entry name" value="SH3_retrovirus"/>
    <property type="match status" value="1"/>
</dbReference>
<keyword evidence="3" id="KW-1185">Reference proteome</keyword>
<protein>
    <submittedName>
        <fullName evidence="2">Mitochondrial protein</fullName>
    </submittedName>
</protein>
<reference evidence="2" key="1">
    <citation type="submission" date="2018-05" db="EMBL/GenBank/DDBJ databases">
        <title>Draft genome of Mucuna pruriens seed.</title>
        <authorList>
            <person name="Nnadi N.E."/>
            <person name="Vos R."/>
            <person name="Hasami M.H."/>
            <person name="Devisetty U.K."/>
            <person name="Aguiy J.C."/>
        </authorList>
    </citation>
    <scope>NUCLEOTIDE SEQUENCE [LARGE SCALE GENOMIC DNA]</scope>
    <source>
        <strain evidence="2">JCA_2017</strain>
    </source>
</reference>
<gene>
    <name evidence="2" type="ORF">CR513_23380</name>
</gene>
<sequence>MKIFNNFVKNMEFIIIFSIQKLLNRITPYELWNGRQPNISYFHHFECDCFILNNKDNLGKFDPKSDTGIFNGYSTSSKAYRVYNSRVYNSRTLKVEESIHKRLRHPRGTSKLKPIILRNKSLGMLKIDLTQEHREGSIGRGWILTMQGELDQFQKNDVWKLVSPPNDKSIIGTKWILRNKLDDNGKVVHKQARLEVIRILLSFVAHHNMRLHQKDALYRLKQAPRAWYENLNDIIFYAINDFLCGEFSKLMPKEFEMSMMGELKFFLGLQIKPTEDGIYIH</sequence>
<dbReference type="PANTHER" id="PTHR42648:SF21">
    <property type="entry name" value="CYSTEINE-RICH RLK (RECEPTOR-LIKE PROTEIN KINASE) 8"/>
    <property type="match status" value="1"/>
</dbReference>
<dbReference type="InterPro" id="IPR039537">
    <property type="entry name" value="Retrotran_Ty1/copia-like"/>
</dbReference>
<evidence type="ECO:0000259" key="1">
    <source>
        <dbReference type="Pfam" id="PF25597"/>
    </source>
</evidence>
<feature type="domain" description="Retroviral polymerase SH3-like" evidence="1">
    <location>
        <begin position="47"/>
        <end position="100"/>
    </location>
</feature>
<organism evidence="2 3">
    <name type="scientific">Mucuna pruriens</name>
    <name type="common">Velvet bean</name>
    <name type="synonym">Dolichos pruriens</name>
    <dbReference type="NCBI Taxonomy" id="157652"/>
    <lineage>
        <taxon>Eukaryota</taxon>
        <taxon>Viridiplantae</taxon>
        <taxon>Streptophyta</taxon>
        <taxon>Embryophyta</taxon>
        <taxon>Tracheophyta</taxon>
        <taxon>Spermatophyta</taxon>
        <taxon>Magnoliopsida</taxon>
        <taxon>eudicotyledons</taxon>
        <taxon>Gunneridae</taxon>
        <taxon>Pentapetalae</taxon>
        <taxon>rosids</taxon>
        <taxon>fabids</taxon>
        <taxon>Fabales</taxon>
        <taxon>Fabaceae</taxon>
        <taxon>Papilionoideae</taxon>
        <taxon>50 kb inversion clade</taxon>
        <taxon>NPAAA clade</taxon>
        <taxon>indigoferoid/millettioid clade</taxon>
        <taxon>Phaseoleae</taxon>
        <taxon>Mucuna</taxon>
    </lineage>
</organism>
<dbReference type="Proteomes" id="UP000257109">
    <property type="component" value="Unassembled WGS sequence"/>
</dbReference>